<keyword evidence="2" id="KW-1185">Reference proteome</keyword>
<dbReference type="EMBL" id="JAPVEA010000002">
    <property type="protein sequence ID" value="KAJ5460335.1"/>
    <property type="molecule type" value="Genomic_DNA"/>
</dbReference>
<dbReference type="InterPro" id="IPR021607">
    <property type="entry name" value="DUF3224"/>
</dbReference>
<gene>
    <name evidence="1" type="ORF">N7458_001887</name>
</gene>
<dbReference type="RefSeq" id="XP_056769377.1">
    <property type="nucleotide sequence ID" value="XM_056905270.1"/>
</dbReference>
<comment type="caution">
    <text evidence="1">The sequence shown here is derived from an EMBL/GenBank/DDBJ whole genome shotgun (WGS) entry which is preliminary data.</text>
</comment>
<reference evidence="1" key="1">
    <citation type="submission" date="2022-12" db="EMBL/GenBank/DDBJ databases">
        <authorList>
            <person name="Petersen C."/>
        </authorList>
    </citation>
    <scope>NUCLEOTIDE SEQUENCE</scope>
    <source>
        <strain evidence="1">IBT 16125</strain>
    </source>
</reference>
<name>A0AAD6CBS7_9EURO</name>
<protein>
    <recommendedName>
        <fullName evidence="3">DUF3224 domain-containing protein</fullName>
    </recommendedName>
</protein>
<evidence type="ECO:0008006" key="3">
    <source>
        <dbReference type="Google" id="ProtNLM"/>
    </source>
</evidence>
<proteinExistence type="predicted"/>
<evidence type="ECO:0000313" key="1">
    <source>
        <dbReference type="EMBL" id="KAJ5460335.1"/>
    </source>
</evidence>
<dbReference type="Proteomes" id="UP001213681">
    <property type="component" value="Unassembled WGS sequence"/>
</dbReference>
<dbReference type="Pfam" id="PF11528">
    <property type="entry name" value="DUF3224"/>
    <property type="match status" value="1"/>
</dbReference>
<evidence type="ECO:0000313" key="2">
    <source>
        <dbReference type="Proteomes" id="UP001213681"/>
    </source>
</evidence>
<accession>A0AAD6CBS7</accession>
<dbReference type="SUPFAM" id="SSF159238">
    <property type="entry name" value="SO1590-like"/>
    <property type="match status" value="1"/>
</dbReference>
<dbReference type="GeneID" id="81595513"/>
<dbReference type="InterPro" id="IPR023159">
    <property type="entry name" value="SO1590-like_sf"/>
</dbReference>
<dbReference type="AlphaFoldDB" id="A0AAD6CBS7"/>
<sequence length="111" mass="11935">MNLSELNAEITSTYQMLYLPAGGDRAKDGSAVFIFTDLVESQDFHGKAGSFMTQGKGTFNAEKFRVEGSFNIVPGSGKGELGEMFINGGSGSFESDEKDPGQVNYKFVLST</sequence>
<dbReference type="Gene3D" id="2.40.350.10">
    <property type="entry name" value="SO1590-like"/>
    <property type="match status" value="1"/>
</dbReference>
<organism evidence="1 2">
    <name type="scientific">Penicillium daleae</name>
    <dbReference type="NCBI Taxonomy" id="63821"/>
    <lineage>
        <taxon>Eukaryota</taxon>
        <taxon>Fungi</taxon>
        <taxon>Dikarya</taxon>
        <taxon>Ascomycota</taxon>
        <taxon>Pezizomycotina</taxon>
        <taxon>Eurotiomycetes</taxon>
        <taxon>Eurotiomycetidae</taxon>
        <taxon>Eurotiales</taxon>
        <taxon>Aspergillaceae</taxon>
        <taxon>Penicillium</taxon>
    </lineage>
</organism>
<reference evidence="1" key="2">
    <citation type="journal article" date="2023" name="IMA Fungus">
        <title>Comparative genomic study of the Penicillium genus elucidates a diverse pangenome and 15 lateral gene transfer events.</title>
        <authorList>
            <person name="Petersen C."/>
            <person name="Sorensen T."/>
            <person name="Nielsen M.R."/>
            <person name="Sondergaard T.E."/>
            <person name="Sorensen J.L."/>
            <person name="Fitzpatrick D.A."/>
            <person name="Frisvad J.C."/>
            <person name="Nielsen K.L."/>
        </authorList>
    </citation>
    <scope>NUCLEOTIDE SEQUENCE</scope>
    <source>
        <strain evidence="1">IBT 16125</strain>
    </source>
</reference>